<organism evidence="2 3">
    <name type="scientific">Pleurodeles waltl</name>
    <name type="common">Iberian ribbed newt</name>
    <dbReference type="NCBI Taxonomy" id="8319"/>
    <lineage>
        <taxon>Eukaryota</taxon>
        <taxon>Metazoa</taxon>
        <taxon>Chordata</taxon>
        <taxon>Craniata</taxon>
        <taxon>Vertebrata</taxon>
        <taxon>Euteleostomi</taxon>
        <taxon>Amphibia</taxon>
        <taxon>Batrachia</taxon>
        <taxon>Caudata</taxon>
        <taxon>Salamandroidea</taxon>
        <taxon>Salamandridae</taxon>
        <taxon>Pleurodelinae</taxon>
        <taxon>Pleurodeles</taxon>
    </lineage>
</organism>
<dbReference type="EMBL" id="JANPWB010000016">
    <property type="protein sequence ID" value="KAJ1082603.1"/>
    <property type="molecule type" value="Genomic_DNA"/>
</dbReference>
<name>A0AAV7L268_PLEWA</name>
<gene>
    <name evidence="2" type="ORF">NDU88_002768</name>
</gene>
<dbReference type="InterPro" id="IPR042566">
    <property type="entry name" value="L1_C"/>
</dbReference>
<protein>
    <submittedName>
        <fullName evidence="2">Uncharacterized protein</fullName>
    </submittedName>
</protein>
<feature type="region of interest" description="Disordered" evidence="1">
    <location>
        <begin position="1"/>
        <end position="20"/>
    </location>
</feature>
<evidence type="ECO:0000313" key="3">
    <source>
        <dbReference type="Proteomes" id="UP001066276"/>
    </source>
</evidence>
<evidence type="ECO:0000256" key="1">
    <source>
        <dbReference type="SAM" id="MobiDB-lite"/>
    </source>
</evidence>
<dbReference type="AlphaFoldDB" id="A0AAV7L268"/>
<sequence length="108" mass="12540">MARWHQPPLPNHSLSATPCADPSTVARARVHGPFQSDALEVRLTGDFSKETSECRRVFLSLRPRLRQLDVKYGLFEPARMWITKNRESRDFYDPEDLQVFLEGLQNQI</sequence>
<reference evidence="2" key="1">
    <citation type="journal article" date="2022" name="bioRxiv">
        <title>Sequencing and chromosome-scale assembly of the giantPleurodeles waltlgenome.</title>
        <authorList>
            <person name="Brown T."/>
            <person name="Elewa A."/>
            <person name="Iarovenko S."/>
            <person name="Subramanian E."/>
            <person name="Araus A.J."/>
            <person name="Petzold A."/>
            <person name="Susuki M."/>
            <person name="Suzuki K.-i.T."/>
            <person name="Hayashi T."/>
            <person name="Toyoda A."/>
            <person name="Oliveira C."/>
            <person name="Osipova E."/>
            <person name="Leigh N.D."/>
            <person name="Simon A."/>
            <person name="Yun M.H."/>
        </authorList>
    </citation>
    <scope>NUCLEOTIDE SEQUENCE</scope>
    <source>
        <strain evidence="2">20211129_DDA</strain>
        <tissue evidence="2">Liver</tissue>
    </source>
</reference>
<evidence type="ECO:0000313" key="2">
    <source>
        <dbReference type="EMBL" id="KAJ1082603.1"/>
    </source>
</evidence>
<keyword evidence="3" id="KW-1185">Reference proteome</keyword>
<accession>A0AAV7L268</accession>
<proteinExistence type="predicted"/>
<comment type="caution">
    <text evidence="2">The sequence shown here is derived from an EMBL/GenBank/DDBJ whole genome shotgun (WGS) entry which is preliminary data.</text>
</comment>
<dbReference type="Proteomes" id="UP001066276">
    <property type="component" value="Chromosome 12"/>
</dbReference>
<dbReference type="Gene3D" id="3.30.250.20">
    <property type="entry name" value="L1 transposable element, C-terminal domain"/>
    <property type="match status" value="1"/>
</dbReference>